<dbReference type="Pfam" id="PF13360">
    <property type="entry name" value="PQQ_2"/>
    <property type="match status" value="1"/>
</dbReference>
<dbReference type="GO" id="GO:0004674">
    <property type="term" value="F:protein serine/threonine kinase activity"/>
    <property type="evidence" value="ECO:0007669"/>
    <property type="project" value="UniProtKB-EC"/>
</dbReference>
<dbReference type="KEGG" id="bgok:Pr1d_38530"/>
<keyword evidence="3" id="KW-1185">Reference proteome</keyword>
<dbReference type="Gene3D" id="2.60.120.560">
    <property type="entry name" value="Exo-inulinase, domain 1"/>
    <property type="match status" value="1"/>
</dbReference>
<dbReference type="PANTHER" id="PTHR34512:SF30">
    <property type="entry name" value="OUTER MEMBRANE PROTEIN ASSEMBLY FACTOR BAMB"/>
    <property type="match status" value="1"/>
</dbReference>
<name>A0A5B9QF74_9BACT</name>
<dbReference type="AlphaFoldDB" id="A0A5B9QF74"/>
<dbReference type="OrthoDB" id="244732at2"/>
<accession>A0A5B9QF74</accession>
<dbReference type="InterPro" id="IPR015943">
    <property type="entry name" value="WD40/YVTN_repeat-like_dom_sf"/>
</dbReference>
<dbReference type="Gene3D" id="2.40.10.480">
    <property type="match status" value="1"/>
</dbReference>
<protein>
    <submittedName>
        <fullName evidence="2">Serine/threonine-protein kinase AfsK</fullName>
        <ecNumber evidence="2">2.7.11.1</ecNumber>
    </submittedName>
</protein>
<proteinExistence type="predicted"/>
<dbReference type="EMBL" id="CP042913">
    <property type="protein sequence ID" value="QEG36539.1"/>
    <property type="molecule type" value="Genomic_DNA"/>
</dbReference>
<dbReference type="SUPFAM" id="SSF50998">
    <property type="entry name" value="Quinoprotein alcohol dehydrogenase-like"/>
    <property type="match status" value="1"/>
</dbReference>
<sequence>MKHYWRNSEILSFRLIYCITVILGILTEGGKVLAEDPLDWPNWRGPQQNNASTEKDLIESWDPEGGAGSNLLWKNEELGGRSTPIVMDGLLYTIVRDQPGTEVEAEKVVCVDAATGEKQWEHRINLYLCEVPDSRVGWSCCLGDPETGRIYVQSVSGYFCCLEGKTGEVVWDRSLLEEFGLINTYGGRTNVPVIFEDQVLTSAVVVGWGDAPKYGFLAKPAHRFMSFDKSTGVIRWMNGTGISPYDTTYSTPTVTVLGGQAALVFGSGDGEVWALQPRTGQPIWHYPLSRRGLNVSPLVVGDTVYYSQSEENVIGNTMGALVAIDGTMSGNLSGKEKWFVPQIMSGKSSPVMVDGKLWTVDDRAKLYVFDPETGEQIDKQALGTAMRSTPLVADGKVYTITNSGRWYILKPTADGVEIVHKLRLGEDNDGSPIVSHGRIYVPTSNAIYCLGDASVTPSADPLPPRPQETPIDKDPQPALVQVEPYDVLLTPGEEQSYQVRLYNSRGQLLKEVPAGEATYSVDGPGTISVDGTYTAPSENEHQVALVQCKVGDLTGTARVRVVPPLPWSFDFETAEDVPLTWIGGRVRYVLRDKDGERFAVKRDELPTPNDPNNKLGTRSQLTMGPVDMADYTIEADFSLEEQDGKLPDFGLTNSRYSMTVRPMNNELRIYSWSPHDHRTNASVEFDPTAHTWYTMKMRVDPQGDKALVRGKLWPRGEAEPESWTIEMEDAAPHLFGSPGLFGKAEVAEIFVDNIKVYPNK</sequence>
<reference evidence="2 3" key="1">
    <citation type="submission" date="2019-08" db="EMBL/GenBank/DDBJ databases">
        <title>Deep-cultivation of Planctomycetes and their phenomic and genomic characterization uncovers novel biology.</title>
        <authorList>
            <person name="Wiegand S."/>
            <person name="Jogler M."/>
            <person name="Boedeker C."/>
            <person name="Pinto D."/>
            <person name="Vollmers J."/>
            <person name="Rivas-Marin E."/>
            <person name="Kohn T."/>
            <person name="Peeters S.H."/>
            <person name="Heuer A."/>
            <person name="Rast P."/>
            <person name="Oberbeckmann S."/>
            <person name="Bunk B."/>
            <person name="Jeske O."/>
            <person name="Meyerdierks A."/>
            <person name="Storesund J.E."/>
            <person name="Kallscheuer N."/>
            <person name="Luecker S."/>
            <person name="Lage O.M."/>
            <person name="Pohl T."/>
            <person name="Merkel B.J."/>
            <person name="Hornburger P."/>
            <person name="Mueller R.-W."/>
            <person name="Bruemmer F."/>
            <person name="Labrenz M."/>
            <person name="Spormann A.M."/>
            <person name="Op den Camp H."/>
            <person name="Overmann J."/>
            <person name="Amann R."/>
            <person name="Jetten M.S.M."/>
            <person name="Mascher T."/>
            <person name="Medema M.H."/>
            <person name="Devos D.P."/>
            <person name="Kaster A.-K."/>
            <person name="Ovreas L."/>
            <person name="Rohde M."/>
            <person name="Galperin M.Y."/>
            <person name="Jogler C."/>
        </authorList>
    </citation>
    <scope>NUCLEOTIDE SEQUENCE [LARGE SCALE GENOMIC DNA]</scope>
    <source>
        <strain evidence="2 3">Pr1d</strain>
    </source>
</reference>
<keyword evidence="2" id="KW-0808">Transferase</keyword>
<feature type="domain" description="Pyrrolo-quinoline quinone repeat" evidence="1">
    <location>
        <begin position="106"/>
        <end position="377"/>
    </location>
</feature>
<dbReference type="RefSeq" id="WP_148074871.1">
    <property type="nucleotide sequence ID" value="NZ_CP042913.1"/>
</dbReference>
<evidence type="ECO:0000313" key="3">
    <source>
        <dbReference type="Proteomes" id="UP000323917"/>
    </source>
</evidence>
<dbReference type="SMART" id="SM00564">
    <property type="entry name" value="PQQ"/>
    <property type="match status" value="4"/>
</dbReference>
<dbReference type="Gene3D" id="2.130.10.10">
    <property type="entry name" value="YVTN repeat-like/Quinoprotein amine dehydrogenase"/>
    <property type="match status" value="1"/>
</dbReference>
<dbReference type="Proteomes" id="UP000323917">
    <property type="component" value="Chromosome"/>
</dbReference>
<dbReference type="PANTHER" id="PTHR34512">
    <property type="entry name" value="CELL SURFACE PROTEIN"/>
    <property type="match status" value="1"/>
</dbReference>
<keyword evidence="2" id="KW-0418">Kinase</keyword>
<organism evidence="2 3">
    <name type="scientific">Bythopirellula goksoeyrii</name>
    <dbReference type="NCBI Taxonomy" id="1400387"/>
    <lineage>
        <taxon>Bacteria</taxon>
        <taxon>Pseudomonadati</taxon>
        <taxon>Planctomycetota</taxon>
        <taxon>Planctomycetia</taxon>
        <taxon>Pirellulales</taxon>
        <taxon>Lacipirellulaceae</taxon>
        <taxon>Bythopirellula</taxon>
    </lineage>
</organism>
<dbReference type="InterPro" id="IPR018391">
    <property type="entry name" value="PQQ_b-propeller_rpt"/>
</dbReference>
<gene>
    <name evidence="2" type="primary">afsK_1</name>
    <name evidence="2" type="ORF">Pr1d_38530</name>
</gene>
<dbReference type="EC" id="2.7.11.1" evidence="2"/>
<dbReference type="InterPro" id="IPR002372">
    <property type="entry name" value="PQQ_rpt_dom"/>
</dbReference>
<evidence type="ECO:0000313" key="2">
    <source>
        <dbReference type="EMBL" id="QEG36539.1"/>
    </source>
</evidence>
<dbReference type="InterPro" id="IPR011047">
    <property type="entry name" value="Quinoprotein_ADH-like_sf"/>
</dbReference>
<evidence type="ECO:0000259" key="1">
    <source>
        <dbReference type="Pfam" id="PF13360"/>
    </source>
</evidence>